<dbReference type="NCBIfam" id="NF037995">
    <property type="entry name" value="TRAP_S1"/>
    <property type="match status" value="1"/>
</dbReference>
<dbReference type="Pfam" id="PF03480">
    <property type="entry name" value="DctP"/>
    <property type="match status" value="1"/>
</dbReference>
<evidence type="ECO:0000313" key="3">
    <source>
        <dbReference type="Proteomes" id="UP001317532"/>
    </source>
</evidence>
<dbReference type="PANTHER" id="PTHR33376">
    <property type="match status" value="1"/>
</dbReference>
<sequence length="185" mass="20676">MRQITSGGKPVHNLADLSGMKIRTPNSRFALDLFKSLGAAPVAMNFSELYTSLQTHVVDGQENPLANIEFARFFEVQKYLSLSSHMWGGYWLLANGDWWKAIPTNLQDVVSRNAVKVAERQRSDIQKLNDSLVVKLKSQGMTVNEVAAADRAAMKAKLADYYARWKKEFGDTAWGLMEGYTGKLG</sequence>
<gene>
    <name evidence="2" type="ORF">WPS_17710</name>
</gene>
<keyword evidence="1" id="KW-0732">Signal</keyword>
<dbReference type="KEGG" id="vab:WPS_17710"/>
<keyword evidence="3" id="KW-1185">Reference proteome</keyword>
<organism evidence="2 3">
    <name type="scientific">Vulcanimicrobium alpinum</name>
    <dbReference type="NCBI Taxonomy" id="3016050"/>
    <lineage>
        <taxon>Bacteria</taxon>
        <taxon>Bacillati</taxon>
        <taxon>Vulcanimicrobiota</taxon>
        <taxon>Vulcanimicrobiia</taxon>
        <taxon>Vulcanimicrobiales</taxon>
        <taxon>Vulcanimicrobiaceae</taxon>
        <taxon>Vulcanimicrobium</taxon>
    </lineage>
</organism>
<dbReference type="Gene3D" id="3.40.190.170">
    <property type="entry name" value="Bacterial extracellular solute-binding protein, family 7"/>
    <property type="match status" value="1"/>
</dbReference>
<reference evidence="2 3" key="1">
    <citation type="journal article" date="2022" name="ISME Commun">
        <title>Vulcanimicrobium alpinus gen. nov. sp. nov., the first cultivated representative of the candidate phylum 'Eremiobacterota', is a metabolically versatile aerobic anoxygenic phototroph.</title>
        <authorList>
            <person name="Yabe S."/>
            <person name="Muto K."/>
            <person name="Abe K."/>
            <person name="Yokota A."/>
            <person name="Staudigel H."/>
            <person name="Tebo B.M."/>
        </authorList>
    </citation>
    <scope>NUCLEOTIDE SEQUENCE [LARGE SCALE GENOMIC DNA]</scope>
    <source>
        <strain evidence="2 3">WC8-2</strain>
    </source>
</reference>
<name>A0AAN2C9F7_UNVUL</name>
<dbReference type="InterPro" id="IPR018389">
    <property type="entry name" value="DctP_fam"/>
</dbReference>
<dbReference type="EMBL" id="AP025523">
    <property type="protein sequence ID" value="BDE06495.1"/>
    <property type="molecule type" value="Genomic_DNA"/>
</dbReference>
<dbReference type="InterPro" id="IPR038404">
    <property type="entry name" value="TRAP_DctP_sf"/>
</dbReference>
<dbReference type="AlphaFoldDB" id="A0AAN2C9F7"/>
<protein>
    <submittedName>
        <fullName evidence="2">Uncharacterized protein</fullName>
    </submittedName>
</protein>
<evidence type="ECO:0000313" key="2">
    <source>
        <dbReference type="EMBL" id="BDE06495.1"/>
    </source>
</evidence>
<dbReference type="PANTHER" id="PTHR33376:SF4">
    <property type="entry name" value="SIALIC ACID-BINDING PERIPLASMIC PROTEIN SIAP"/>
    <property type="match status" value="1"/>
</dbReference>
<dbReference type="GO" id="GO:0055085">
    <property type="term" value="P:transmembrane transport"/>
    <property type="evidence" value="ECO:0007669"/>
    <property type="project" value="InterPro"/>
</dbReference>
<dbReference type="Proteomes" id="UP001317532">
    <property type="component" value="Chromosome"/>
</dbReference>
<accession>A0AAN2C9F7</accession>
<dbReference type="CDD" id="cd13603">
    <property type="entry name" value="PBP2_TRAP_Siap_TeaA_like"/>
    <property type="match status" value="1"/>
</dbReference>
<evidence type="ECO:0000256" key="1">
    <source>
        <dbReference type="ARBA" id="ARBA00022729"/>
    </source>
</evidence>
<proteinExistence type="predicted"/>